<dbReference type="GO" id="GO:0120104">
    <property type="term" value="C:mitotic actomyosin contractile ring, proximal layer"/>
    <property type="evidence" value="ECO:0007669"/>
    <property type="project" value="TreeGrafter"/>
</dbReference>
<accession>A0A367IMB2</accession>
<feature type="compositionally biased region" description="Low complexity" evidence="7">
    <location>
        <begin position="266"/>
        <end position="293"/>
    </location>
</feature>
<keyword evidence="4" id="KW-0206">Cytoskeleton</keyword>
<dbReference type="Gene3D" id="1.20.1270.60">
    <property type="entry name" value="Arfaptin homology (AH) domain/BAR domain"/>
    <property type="match status" value="1"/>
</dbReference>
<dbReference type="STRING" id="4846.A0A367IMB2"/>
<evidence type="ECO:0000256" key="6">
    <source>
        <dbReference type="SAM" id="Coils"/>
    </source>
</evidence>
<keyword evidence="5 6" id="KW-0175">Coiled coil</keyword>
<keyword evidence="10" id="KW-1185">Reference proteome</keyword>
<reference evidence="9 10" key="1">
    <citation type="journal article" date="2018" name="G3 (Bethesda)">
        <title>Phylogenetic and Phylogenomic Definition of Rhizopus Species.</title>
        <authorList>
            <person name="Gryganskyi A.P."/>
            <person name="Golan J."/>
            <person name="Dolatabadi S."/>
            <person name="Mondo S."/>
            <person name="Robb S."/>
            <person name="Idnurm A."/>
            <person name="Muszewska A."/>
            <person name="Steczkiewicz K."/>
            <person name="Masonjones S."/>
            <person name="Liao H.L."/>
            <person name="Gajdeczka M.T."/>
            <person name="Anike F."/>
            <person name="Vuek A."/>
            <person name="Anishchenko I.M."/>
            <person name="Voigt K."/>
            <person name="de Hoog G.S."/>
            <person name="Smith M.E."/>
            <person name="Heitman J."/>
            <person name="Vilgalys R."/>
            <person name="Stajich J.E."/>
        </authorList>
    </citation>
    <scope>NUCLEOTIDE SEQUENCE [LARGE SCALE GENOMIC DNA]</scope>
    <source>
        <strain evidence="9 10">LSU 92-RS-03</strain>
    </source>
</reference>
<evidence type="ECO:0000256" key="3">
    <source>
        <dbReference type="ARBA" id="ARBA00022553"/>
    </source>
</evidence>
<dbReference type="EMBL" id="PJQM01006981">
    <property type="protein sequence ID" value="RCH78814.1"/>
    <property type="molecule type" value="Genomic_DNA"/>
</dbReference>
<dbReference type="SUPFAM" id="SSF50044">
    <property type="entry name" value="SH3-domain"/>
    <property type="match status" value="1"/>
</dbReference>
<keyword evidence="2" id="KW-0963">Cytoplasm</keyword>
<proteinExistence type="predicted"/>
<dbReference type="PROSITE" id="PS51741">
    <property type="entry name" value="F_BAR"/>
    <property type="match status" value="1"/>
</dbReference>
<evidence type="ECO:0000259" key="8">
    <source>
        <dbReference type="PROSITE" id="PS51741"/>
    </source>
</evidence>
<dbReference type="PANTHER" id="PTHR23065">
    <property type="entry name" value="PROLINE-SERINE-THREONINE PHOSPHATASE INTERACTING PROTEIN 1"/>
    <property type="match status" value="1"/>
</dbReference>
<dbReference type="InterPro" id="IPR027267">
    <property type="entry name" value="AH/BAR_dom_sf"/>
</dbReference>
<organism evidence="9 10">
    <name type="scientific">Rhizopus stolonifer</name>
    <name type="common">Rhizopus nigricans</name>
    <dbReference type="NCBI Taxonomy" id="4846"/>
    <lineage>
        <taxon>Eukaryota</taxon>
        <taxon>Fungi</taxon>
        <taxon>Fungi incertae sedis</taxon>
        <taxon>Mucoromycota</taxon>
        <taxon>Mucoromycotina</taxon>
        <taxon>Mucoromycetes</taxon>
        <taxon>Mucorales</taxon>
        <taxon>Mucorineae</taxon>
        <taxon>Rhizopodaceae</taxon>
        <taxon>Rhizopus</taxon>
    </lineage>
</organism>
<evidence type="ECO:0000256" key="7">
    <source>
        <dbReference type="SAM" id="MobiDB-lite"/>
    </source>
</evidence>
<evidence type="ECO:0000256" key="4">
    <source>
        <dbReference type="ARBA" id="ARBA00023212"/>
    </source>
</evidence>
<dbReference type="PANTHER" id="PTHR23065:SF7">
    <property type="entry name" value="NOSTRIN, ISOFORM H"/>
    <property type="match status" value="1"/>
</dbReference>
<feature type="coiled-coil region" evidence="6">
    <location>
        <begin position="84"/>
        <end position="118"/>
    </location>
</feature>
<dbReference type="InterPro" id="IPR036028">
    <property type="entry name" value="SH3-like_dom_sf"/>
</dbReference>
<feature type="region of interest" description="Disordered" evidence="7">
    <location>
        <begin position="329"/>
        <end position="349"/>
    </location>
</feature>
<evidence type="ECO:0000256" key="5">
    <source>
        <dbReference type="PROSITE-ProRule" id="PRU01077"/>
    </source>
</evidence>
<dbReference type="SUPFAM" id="SSF103657">
    <property type="entry name" value="BAR/IMD domain-like"/>
    <property type="match status" value="1"/>
</dbReference>
<dbReference type="GO" id="GO:0009898">
    <property type="term" value="C:cytoplasmic side of plasma membrane"/>
    <property type="evidence" value="ECO:0007669"/>
    <property type="project" value="TreeGrafter"/>
</dbReference>
<gene>
    <name evidence="9" type="ORF">CU098_002689</name>
</gene>
<dbReference type="InterPro" id="IPR031160">
    <property type="entry name" value="F_BAR_dom"/>
</dbReference>
<keyword evidence="3" id="KW-0597">Phosphoprotein</keyword>
<protein>
    <recommendedName>
        <fullName evidence="8">F-BAR domain-containing protein</fullName>
    </recommendedName>
</protein>
<dbReference type="GO" id="GO:0007010">
    <property type="term" value="P:cytoskeleton organization"/>
    <property type="evidence" value="ECO:0007669"/>
    <property type="project" value="TreeGrafter"/>
</dbReference>
<feature type="region of interest" description="Disordered" evidence="7">
    <location>
        <begin position="219"/>
        <end position="306"/>
    </location>
</feature>
<evidence type="ECO:0000256" key="1">
    <source>
        <dbReference type="ARBA" id="ARBA00004245"/>
    </source>
</evidence>
<comment type="caution">
    <text evidence="9">The sequence shown here is derived from an EMBL/GenBank/DDBJ whole genome shotgun (WGS) entry which is preliminary data.</text>
</comment>
<sequence length="435" mass="50142">MEWTAQAHLNLAHKLKTRLEVDLDNFILEQKDKRKLAHANIEKVHRYKVSSEAYLAKVKEKYESDCAKLYTLQAQLPNTAGREADRMKQKMDRQQQEIKVQEQEYRNACIKLADATDQWNKAWKMTCDTYQGMEKKRLEFLHHSFSMYINVLSTASNQDLESYERFWKTLDNYDTEQDIQTFIKEKGTGPKIPEAEVFVDYLDDPSKNIENYTLANFNQPSDLNESLKPKSVSSFDPEPTKSVLPLDPVLPELTVRNPTVQKPLPSRSTPSIRSSTTSSTTTSSTTTNTTARSSNHKPPKKVDEDIKIDPRAKVVFSIGNNMFDLGNLSQEPKPFGRRSTVRQRPDLDPPMNFSYQSLLEELGIFEPKQPLFWARATQANYSTNPNELQYAKGTRLAIIEKSKKEGWYLATKYNEITRSLTQEKGLVSYRCIQQE</sequence>
<comment type="subcellular location">
    <subcellularLocation>
        <location evidence="1">Cytoplasm</location>
        <location evidence="1">Cytoskeleton</location>
    </subcellularLocation>
</comment>
<feature type="domain" description="F-BAR" evidence="8">
    <location>
        <begin position="1"/>
        <end position="178"/>
    </location>
</feature>
<dbReference type="Proteomes" id="UP000253551">
    <property type="component" value="Unassembled WGS sequence"/>
</dbReference>
<dbReference type="OrthoDB" id="27823at2759"/>
<evidence type="ECO:0000313" key="9">
    <source>
        <dbReference type="EMBL" id="RCH78814.1"/>
    </source>
</evidence>
<dbReference type="AlphaFoldDB" id="A0A367IMB2"/>
<dbReference type="GO" id="GO:0005543">
    <property type="term" value="F:phospholipid binding"/>
    <property type="evidence" value="ECO:0007669"/>
    <property type="project" value="TreeGrafter"/>
</dbReference>
<evidence type="ECO:0000256" key="2">
    <source>
        <dbReference type="ARBA" id="ARBA00022490"/>
    </source>
</evidence>
<evidence type="ECO:0000313" key="10">
    <source>
        <dbReference type="Proteomes" id="UP000253551"/>
    </source>
</evidence>
<name>A0A367IMB2_RHIST</name>